<evidence type="ECO:0000313" key="2">
    <source>
        <dbReference type="EMBL" id="VDI76494.1"/>
    </source>
</evidence>
<name>A0A8B6HAY9_MYTGA</name>
<feature type="region of interest" description="Disordered" evidence="1">
    <location>
        <begin position="1"/>
        <end position="26"/>
    </location>
</feature>
<feature type="compositionally biased region" description="Acidic residues" evidence="1">
    <location>
        <begin position="14"/>
        <end position="24"/>
    </location>
</feature>
<proteinExistence type="predicted"/>
<organism evidence="2 3">
    <name type="scientific">Mytilus galloprovincialis</name>
    <name type="common">Mediterranean mussel</name>
    <dbReference type="NCBI Taxonomy" id="29158"/>
    <lineage>
        <taxon>Eukaryota</taxon>
        <taxon>Metazoa</taxon>
        <taxon>Spiralia</taxon>
        <taxon>Lophotrochozoa</taxon>
        <taxon>Mollusca</taxon>
        <taxon>Bivalvia</taxon>
        <taxon>Autobranchia</taxon>
        <taxon>Pteriomorphia</taxon>
        <taxon>Mytilida</taxon>
        <taxon>Mytiloidea</taxon>
        <taxon>Mytilidae</taxon>
        <taxon>Mytilinae</taxon>
        <taxon>Mytilus</taxon>
    </lineage>
</organism>
<accession>A0A8B6HAY9</accession>
<protein>
    <submittedName>
        <fullName evidence="2">Uncharacterized protein</fullName>
    </submittedName>
</protein>
<reference evidence="2" key="1">
    <citation type="submission" date="2018-11" db="EMBL/GenBank/DDBJ databases">
        <authorList>
            <person name="Alioto T."/>
            <person name="Alioto T."/>
        </authorList>
    </citation>
    <scope>NUCLEOTIDE SEQUENCE</scope>
</reference>
<dbReference type="Proteomes" id="UP000596742">
    <property type="component" value="Unassembled WGS sequence"/>
</dbReference>
<sequence>MGDKTPKKQSSEVEPMEEVEDADNVTEATHEYCENDVEINEIVKLLPIVIKEIARFGFLQYLLMLFNNSK</sequence>
<keyword evidence="3" id="KW-1185">Reference proteome</keyword>
<comment type="caution">
    <text evidence="2">The sequence shown here is derived from an EMBL/GenBank/DDBJ whole genome shotgun (WGS) entry which is preliminary data.</text>
</comment>
<dbReference type="AlphaFoldDB" id="A0A8B6HAY9"/>
<evidence type="ECO:0000256" key="1">
    <source>
        <dbReference type="SAM" id="MobiDB-lite"/>
    </source>
</evidence>
<gene>
    <name evidence="2" type="ORF">MGAL_10B089824</name>
</gene>
<feature type="compositionally biased region" description="Basic and acidic residues" evidence="1">
    <location>
        <begin position="1"/>
        <end position="11"/>
    </location>
</feature>
<dbReference type="EMBL" id="UYJE01009759">
    <property type="protein sequence ID" value="VDI76494.1"/>
    <property type="molecule type" value="Genomic_DNA"/>
</dbReference>
<evidence type="ECO:0000313" key="3">
    <source>
        <dbReference type="Proteomes" id="UP000596742"/>
    </source>
</evidence>